<keyword evidence="2" id="KW-0732">Signal</keyword>
<accession>A0ABU3DYG0</accession>
<feature type="transmembrane region" description="Helical" evidence="1">
    <location>
        <begin position="26"/>
        <end position="48"/>
    </location>
</feature>
<organism evidence="3 4">
    <name type="scientific">Autumnicola patrickiae</name>
    <dbReference type="NCBI Taxonomy" id="3075591"/>
    <lineage>
        <taxon>Bacteria</taxon>
        <taxon>Pseudomonadati</taxon>
        <taxon>Bacteroidota</taxon>
        <taxon>Flavobacteriia</taxon>
        <taxon>Flavobacteriales</taxon>
        <taxon>Flavobacteriaceae</taxon>
        <taxon>Autumnicola</taxon>
    </lineage>
</organism>
<evidence type="ECO:0000256" key="2">
    <source>
        <dbReference type="SAM" id="SignalP"/>
    </source>
</evidence>
<dbReference type="RefSeq" id="WP_311680952.1">
    <property type="nucleotide sequence ID" value="NZ_JAVRHM010000002.1"/>
</dbReference>
<protein>
    <recommendedName>
        <fullName evidence="5">NADH dehydrogenase subunit 6</fullName>
    </recommendedName>
</protein>
<keyword evidence="4" id="KW-1185">Reference proteome</keyword>
<gene>
    <name evidence="3" type="ORF">RM549_03115</name>
</gene>
<evidence type="ECO:0000313" key="4">
    <source>
        <dbReference type="Proteomes" id="UP001261624"/>
    </source>
</evidence>
<feature type="chain" id="PRO_5047101183" description="NADH dehydrogenase subunit 6" evidence="2">
    <location>
        <begin position="20"/>
        <end position="81"/>
    </location>
</feature>
<comment type="caution">
    <text evidence="3">The sequence shown here is derived from an EMBL/GenBank/DDBJ whole genome shotgun (WGS) entry which is preliminary data.</text>
</comment>
<dbReference type="Proteomes" id="UP001261624">
    <property type="component" value="Unassembled WGS sequence"/>
</dbReference>
<proteinExistence type="predicted"/>
<dbReference type="EMBL" id="JAVRHM010000002">
    <property type="protein sequence ID" value="MDT0688756.1"/>
    <property type="molecule type" value="Genomic_DNA"/>
</dbReference>
<keyword evidence="1" id="KW-0472">Membrane</keyword>
<evidence type="ECO:0000256" key="1">
    <source>
        <dbReference type="SAM" id="Phobius"/>
    </source>
</evidence>
<sequence>MKIGLFLFLILSLTSCAPAGPTESEYGFFGGLWHGFIITFSLIGYLIFEIGIFAETNTGFTYYLGCGIGMLIMSIISLGKL</sequence>
<reference evidence="3 4" key="1">
    <citation type="submission" date="2023-09" db="EMBL/GenBank/DDBJ databases">
        <authorList>
            <person name="Rey-Velasco X."/>
        </authorList>
    </citation>
    <scope>NUCLEOTIDE SEQUENCE [LARGE SCALE GENOMIC DNA]</scope>
    <source>
        <strain evidence="3 4">F188</strain>
    </source>
</reference>
<evidence type="ECO:0000313" key="3">
    <source>
        <dbReference type="EMBL" id="MDT0688756.1"/>
    </source>
</evidence>
<feature type="signal peptide" evidence="2">
    <location>
        <begin position="1"/>
        <end position="19"/>
    </location>
</feature>
<name>A0ABU3DYG0_9FLAO</name>
<dbReference type="PROSITE" id="PS51257">
    <property type="entry name" value="PROKAR_LIPOPROTEIN"/>
    <property type="match status" value="1"/>
</dbReference>
<keyword evidence="1" id="KW-0812">Transmembrane</keyword>
<evidence type="ECO:0008006" key="5">
    <source>
        <dbReference type="Google" id="ProtNLM"/>
    </source>
</evidence>
<keyword evidence="1" id="KW-1133">Transmembrane helix</keyword>
<feature type="transmembrane region" description="Helical" evidence="1">
    <location>
        <begin position="60"/>
        <end position="79"/>
    </location>
</feature>